<evidence type="ECO:0000256" key="2">
    <source>
        <dbReference type="ARBA" id="ARBA00001947"/>
    </source>
</evidence>
<dbReference type="PANTHER" id="PTHR22953">
    <property type="entry name" value="ACID PHOSPHATASE RELATED"/>
    <property type="match status" value="1"/>
</dbReference>
<evidence type="ECO:0000259" key="6">
    <source>
        <dbReference type="Pfam" id="PF14008"/>
    </source>
</evidence>
<dbReference type="Gene3D" id="3.60.21.10">
    <property type="match status" value="2"/>
</dbReference>
<comment type="cofactor">
    <cofactor evidence="2">
        <name>Zn(2+)</name>
        <dbReference type="ChEBI" id="CHEBI:29105"/>
    </cofactor>
</comment>
<feature type="domain" description="Purple acid phosphatase C-terminal" evidence="6">
    <location>
        <begin position="118"/>
        <end position="172"/>
    </location>
</feature>
<evidence type="ECO:0000256" key="4">
    <source>
        <dbReference type="ARBA" id="ARBA00022729"/>
    </source>
</evidence>
<dbReference type="PANTHER" id="PTHR22953:SF120">
    <property type="entry name" value="PURPLE ACID PHOSPHATASE 11-RELATED"/>
    <property type="match status" value="1"/>
</dbReference>
<dbReference type="InterPro" id="IPR039331">
    <property type="entry name" value="PAPs-like"/>
</dbReference>
<gene>
    <name evidence="7" type="ORF">ILEXP_LOCUS19052</name>
</gene>
<dbReference type="EC" id="3.1.3.2" evidence="3"/>
<evidence type="ECO:0000256" key="3">
    <source>
        <dbReference type="ARBA" id="ARBA00012646"/>
    </source>
</evidence>
<proteinExistence type="predicted"/>
<protein>
    <recommendedName>
        <fullName evidence="3">acid phosphatase</fullName>
        <ecNumber evidence="3">3.1.3.2</ecNumber>
    </recommendedName>
</protein>
<comment type="catalytic activity">
    <reaction evidence="1">
        <text>a phosphate monoester + H2O = an alcohol + phosphate</text>
        <dbReference type="Rhea" id="RHEA:15017"/>
        <dbReference type="ChEBI" id="CHEBI:15377"/>
        <dbReference type="ChEBI" id="CHEBI:30879"/>
        <dbReference type="ChEBI" id="CHEBI:43474"/>
        <dbReference type="ChEBI" id="CHEBI:67140"/>
        <dbReference type="EC" id="3.1.3.2"/>
    </reaction>
</comment>
<organism evidence="7 8">
    <name type="scientific">Ilex paraguariensis</name>
    <name type="common">yerba mate</name>
    <dbReference type="NCBI Taxonomy" id="185542"/>
    <lineage>
        <taxon>Eukaryota</taxon>
        <taxon>Viridiplantae</taxon>
        <taxon>Streptophyta</taxon>
        <taxon>Embryophyta</taxon>
        <taxon>Tracheophyta</taxon>
        <taxon>Spermatophyta</taxon>
        <taxon>Magnoliopsida</taxon>
        <taxon>eudicotyledons</taxon>
        <taxon>Gunneridae</taxon>
        <taxon>Pentapetalae</taxon>
        <taxon>asterids</taxon>
        <taxon>campanulids</taxon>
        <taxon>Aquifoliales</taxon>
        <taxon>Aquifoliaceae</taxon>
        <taxon>Ilex</taxon>
    </lineage>
</organism>
<dbReference type="Proteomes" id="UP001642360">
    <property type="component" value="Unassembled WGS sequence"/>
</dbReference>
<reference evidence="7 8" key="1">
    <citation type="submission" date="2024-02" db="EMBL/GenBank/DDBJ databases">
        <authorList>
            <person name="Vignale AGUSTIN F."/>
            <person name="Sosa J E."/>
            <person name="Modenutti C."/>
        </authorList>
    </citation>
    <scope>NUCLEOTIDE SEQUENCE [LARGE SCALE GENOMIC DNA]</scope>
</reference>
<evidence type="ECO:0000256" key="1">
    <source>
        <dbReference type="ARBA" id="ARBA00000032"/>
    </source>
</evidence>
<dbReference type="AlphaFoldDB" id="A0ABC8S784"/>
<dbReference type="InterPro" id="IPR029052">
    <property type="entry name" value="Metallo-depent_PP-like"/>
</dbReference>
<dbReference type="InterPro" id="IPR025733">
    <property type="entry name" value="PAPs_C"/>
</dbReference>
<dbReference type="SUPFAM" id="SSF56300">
    <property type="entry name" value="Metallo-dependent phosphatases"/>
    <property type="match status" value="1"/>
</dbReference>
<evidence type="ECO:0000313" key="8">
    <source>
        <dbReference type="Proteomes" id="UP001642360"/>
    </source>
</evidence>
<evidence type="ECO:0000259" key="5">
    <source>
        <dbReference type="Pfam" id="PF00149"/>
    </source>
</evidence>
<name>A0ABC8S784_9AQUA</name>
<sequence length="172" mass="20396">MTEFHVIFQEEYTPFTPYMHRYHVPYRASQSTSPLWYSIKRASAYIIVLSSYSAYGKYTPQYKWLKQQLPKVNRAETAWLIILVHSPWYNSNNYHFMEGESMRERMSNVQYNVKDASAPIYITIGDGGNIEGMTDSFIYRQPSYSTYHEASFGHASLEIKNRTHAYYTWHRN</sequence>
<keyword evidence="4" id="KW-0732">Signal</keyword>
<dbReference type="GO" id="GO:0003993">
    <property type="term" value="F:acid phosphatase activity"/>
    <property type="evidence" value="ECO:0007669"/>
    <property type="project" value="UniProtKB-EC"/>
</dbReference>
<dbReference type="InterPro" id="IPR004843">
    <property type="entry name" value="Calcineurin-like_PHP"/>
</dbReference>
<evidence type="ECO:0000313" key="7">
    <source>
        <dbReference type="EMBL" id="CAK9150898.1"/>
    </source>
</evidence>
<accession>A0ABC8S784</accession>
<dbReference type="Pfam" id="PF00149">
    <property type="entry name" value="Metallophos"/>
    <property type="match status" value="1"/>
</dbReference>
<dbReference type="EMBL" id="CAUOFW020002070">
    <property type="protein sequence ID" value="CAK9150898.1"/>
    <property type="molecule type" value="Genomic_DNA"/>
</dbReference>
<comment type="caution">
    <text evidence="7">The sequence shown here is derived from an EMBL/GenBank/DDBJ whole genome shotgun (WGS) entry which is preliminary data.</text>
</comment>
<feature type="domain" description="Calcineurin-like phosphoesterase" evidence="5">
    <location>
        <begin position="8"/>
        <end position="103"/>
    </location>
</feature>
<dbReference type="Pfam" id="PF14008">
    <property type="entry name" value="Metallophos_C"/>
    <property type="match status" value="1"/>
</dbReference>
<keyword evidence="8" id="KW-1185">Reference proteome</keyword>